<organism evidence="1 2">
    <name type="scientific">Thalassococcus arenae</name>
    <dbReference type="NCBI Taxonomy" id="2851652"/>
    <lineage>
        <taxon>Bacteria</taxon>
        <taxon>Pseudomonadati</taxon>
        <taxon>Pseudomonadota</taxon>
        <taxon>Alphaproteobacteria</taxon>
        <taxon>Rhodobacterales</taxon>
        <taxon>Roseobacteraceae</taxon>
        <taxon>Thalassococcus</taxon>
    </lineage>
</organism>
<keyword evidence="2" id="KW-1185">Reference proteome</keyword>
<evidence type="ECO:0008006" key="3">
    <source>
        <dbReference type="Google" id="ProtNLM"/>
    </source>
</evidence>
<gene>
    <name evidence="1" type="ORF">KUH32_12335</name>
</gene>
<name>A0ABS6N993_9RHOB</name>
<evidence type="ECO:0000313" key="2">
    <source>
        <dbReference type="Proteomes" id="UP001166293"/>
    </source>
</evidence>
<evidence type="ECO:0000313" key="1">
    <source>
        <dbReference type="EMBL" id="MBV2360567.1"/>
    </source>
</evidence>
<proteinExistence type="predicted"/>
<reference evidence="1" key="1">
    <citation type="submission" date="2021-06" db="EMBL/GenBank/DDBJ databases">
        <title>Thalassococcus sp. CAU 1522 isolated from sea sand, Republic of Korea.</title>
        <authorList>
            <person name="Kim W."/>
        </authorList>
    </citation>
    <scope>NUCLEOTIDE SEQUENCE</scope>
    <source>
        <strain evidence="1">CAU 1522</strain>
    </source>
</reference>
<comment type="caution">
    <text evidence="1">The sequence shown here is derived from an EMBL/GenBank/DDBJ whole genome shotgun (WGS) entry which is preliminary data.</text>
</comment>
<dbReference type="PROSITE" id="PS51257">
    <property type="entry name" value="PROKAR_LIPOPROTEIN"/>
    <property type="match status" value="1"/>
</dbReference>
<dbReference type="EMBL" id="JAHRWL010000002">
    <property type="protein sequence ID" value="MBV2360567.1"/>
    <property type="molecule type" value="Genomic_DNA"/>
</dbReference>
<dbReference type="RefSeq" id="WP_217778803.1">
    <property type="nucleotide sequence ID" value="NZ_JAHRWL010000002.1"/>
</dbReference>
<accession>A0ABS6N993</accession>
<protein>
    <recommendedName>
        <fullName evidence="3">Lipoprotein</fullName>
    </recommendedName>
</protein>
<sequence length="117" mass="12523">MTRLVLLVALVASLAGCERLGLGNGFGIGRDRQAFDGQNYRGTARSERGDRKSFTASVRPVSASLEGAIQAAEYEGVKHCIKFYGTSEIAWAVGPDTPREQLPIEGDTLTFSGVCVE</sequence>
<dbReference type="Proteomes" id="UP001166293">
    <property type="component" value="Unassembled WGS sequence"/>
</dbReference>